<accession>A0AAD9MBD8</accession>
<organism evidence="2 3">
    <name type="scientific">Phyllachora maydis</name>
    <dbReference type="NCBI Taxonomy" id="1825666"/>
    <lineage>
        <taxon>Eukaryota</taxon>
        <taxon>Fungi</taxon>
        <taxon>Dikarya</taxon>
        <taxon>Ascomycota</taxon>
        <taxon>Pezizomycotina</taxon>
        <taxon>Sordariomycetes</taxon>
        <taxon>Sordariomycetidae</taxon>
        <taxon>Phyllachorales</taxon>
        <taxon>Phyllachoraceae</taxon>
        <taxon>Phyllachora</taxon>
    </lineage>
</organism>
<feature type="region of interest" description="Disordered" evidence="1">
    <location>
        <begin position="81"/>
        <end position="117"/>
    </location>
</feature>
<evidence type="ECO:0000313" key="3">
    <source>
        <dbReference type="Proteomes" id="UP001217918"/>
    </source>
</evidence>
<evidence type="ECO:0000313" key="2">
    <source>
        <dbReference type="EMBL" id="KAK2070007.1"/>
    </source>
</evidence>
<proteinExistence type="predicted"/>
<evidence type="ECO:0000256" key="1">
    <source>
        <dbReference type="SAM" id="MobiDB-lite"/>
    </source>
</evidence>
<keyword evidence="3" id="KW-1185">Reference proteome</keyword>
<comment type="caution">
    <text evidence="2">The sequence shown here is derived from an EMBL/GenBank/DDBJ whole genome shotgun (WGS) entry which is preliminary data.</text>
</comment>
<dbReference type="Proteomes" id="UP001217918">
    <property type="component" value="Unassembled WGS sequence"/>
</dbReference>
<sequence>MPCARNQGPRSQTGPEPLVFREVFAAVYAFSVKRFGFRSSTNNNFQASPPLLREAQVSGRLNKALITSGLICQDQFVLKTFKEPRPGAPPPGMGKPAERHRPGYNDKGLAVHRISVT</sequence>
<dbReference type="EMBL" id="JAQQPM010000003">
    <property type="protein sequence ID" value="KAK2070007.1"/>
    <property type="molecule type" value="Genomic_DNA"/>
</dbReference>
<name>A0AAD9MBD8_9PEZI</name>
<gene>
    <name evidence="2" type="ORF">P8C59_004545</name>
</gene>
<reference evidence="2" key="1">
    <citation type="journal article" date="2023" name="Mol. Plant Microbe Interact.">
        <title>Elucidating the Obligate Nature and Biological Capacity of an Invasive Fungal Corn Pathogen.</title>
        <authorList>
            <person name="MacCready J.S."/>
            <person name="Roggenkamp E.M."/>
            <person name="Gdanetz K."/>
            <person name="Chilvers M.I."/>
        </authorList>
    </citation>
    <scope>NUCLEOTIDE SEQUENCE</scope>
    <source>
        <strain evidence="2">PM02</strain>
    </source>
</reference>
<protein>
    <submittedName>
        <fullName evidence="2">Uncharacterized protein</fullName>
    </submittedName>
</protein>
<dbReference type="AlphaFoldDB" id="A0AAD9MBD8"/>